<reference evidence="4" key="1">
    <citation type="journal article" date="2019" name="Int. J. Syst. Evol. Microbiol.">
        <title>The Global Catalogue of Microorganisms (GCM) 10K type strain sequencing project: providing services to taxonomists for standard genome sequencing and annotation.</title>
        <authorList>
            <consortium name="The Broad Institute Genomics Platform"/>
            <consortium name="The Broad Institute Genome Sequencing Center for Infectious Disease"/>
            <person name="Wu L."/>
            <person name="Ma J."/>
        </authorList>
    </citation>
    <scope>NUCLEOTIDE SEQUENCE [LARGE SCALE GENOMIC DNA]</scope>
    <source>
        <strain evidence="4">CCUG 55074</strain>
    </source>
</reference>
<dbReference type="InterPro" id="IPR013783">
    <property type="entry name" value="Ig-like_fold"/>
</dbReference>
<protein>
    <submittedName>
        <fullName evidence="3">FecR domain-containing protein</fullName>
    </submittedName>
</protein>
<organism evidence="3 4">
    <name type="scientific">Phenylobacterium conjunctum</name>
    <dbReference type="NCBI Taxonomy" id="1298959"/>
    <lineage>
        <taxon>Bacteria</taxon>
        <taxon>Pseudomonadati</taxon>
        <taxon>Pseudomonadota</taxon>
        <taxon>Alphaproteobacteria</taxon>
        <taxon>Caulobacterales</taxon>
        <taxon>Caulobacteraceae</taxon>
        <taxon>Phenylobacterium</taxon>
    </lineage>
</organism>
<comment type="caution">
    <text evidence="3">The sequence shown here is derived from an EMBL/GenBank/DDBJ whole genome shotgun (WGS) entry which is preliminary data.</text>
</comment>
<dbReference type="PIRSF" id="PIRSF029644">
    <property type="entry name" value="UCP029644"/>
    <property type="match status" value="1"/>
</dbReference>
<feature type="domain" description="LysM" evidence="2">
    <location>
        <begin position="39"/>
        <end position="86"/>
    </location>
</feature>
<evidence type="ECO:0000259" key="2">
    <source>
        <dbReference type="PROSITE" id="PS51782"/>
    </source>
</evidence>
<dbReference type="Gene3D" id="3.10.350.10">
    <property type="entry name" value="LysM domain"/>
    <property type="match status" value="1"/>
</dbReference>
<feature type="signal peptide" evidence="1">
    <location>
        <begin position="1"/>
        <end position="20"/>
    </location>
</feature>
<evidence type="ECO:0000313" key="3">
    <source>
        <dbReference type="EMBL" id="MFD1191347.1"/>
    </source>
</evidence>
<keyword evidence="4" id="KW-1185">Reference proteome</keyword>
<keyword evidence="1" id="KW-0732">Signal</keyword>
<name>A0ABW3T2I5_9CAUL</name>
<sequence length="449" mass="47229">MRTMTAGLAAAPMLAVMVLAAPSAAAQPRAGAAPSEPPVTYKVQAGDTLIGLGGRYLVKSADYRAVQKLNRVKDPRRLPAGSSLTIPYPLLKSEPIPAALAAFSGRVTITRAGRAITPARDMVLQEGDQIATGPNAFATLALPDESRVSLPSNSTLAIVRLRQVLLTGGLKRTFDIQLGKGAAQVTPMPTPDSQFLIRTPLSVAAVRGTEYRVSYDPGRATAQAEVIKGVVGVAPASAPTETPVPAGFGARAAASGVSAPRALLPAPALVRGGRTQEDPKVTFTLEPIAGAARYHLQLANDAGFVDVFAETETDGPAAVFEQVPDGVYFVRATAIDAEGLEGLPRDYGFERDLNVLDAGQPQAETAGKMKKFKFRWSSAGAGTRIFQLQVFRSDSPTPYADLPGLAEPEVSLTDLPPGAYRWRVIATRFKPGQPPSVKVGAFQDLQIGQ</sequence>
<feature type="chain" id="PRO_5046440199" evidence="1">
    <location>
        <begin position="21"/>
        <end position="449"/>
    </location>
</feature>
<dbReference type="RefSeq" id="WP_377353780.1">
    <property type="nucleotide sequence ID" value="NZ_JBHTLQ010000025.1"/>
</dbReference>
<dbReference type="InterPro" id="IPR018392">
    <property type="entry name" value="LysM"/>
</dbReference>
<dbReference type="InterPro" id="IPR006860">
    <property type="entry name" value="FecR"/>
</dbReference>
<dbReference type="Pfam" id="PF01476">
    <property type="entry name" value="LysM"/>
    <property type="match status" value="1"/>
</dbReference>
<dbReference type="Proteomes" id="UP001597216">
    <property type="component" value="Unassembled WGS sequence"/>
</dbReference>
<dbReference type="SMART" id="SM00257">
    <property type="entry name" value="LysM"/>
    <property type="match status" value="1"/>
</dbReference>
<dbReference type="CDD" id="cd00118">
    <property type="entry name" value="LysM"/>
    <property type="match status" value="1"/>
</dbReference>
<gene>
    <name evidence="3" type="ORF">ACFQ27_12215</name>
</gene>
<dbReference type="PANTHER" id="PTHR38731">
    <property type="entry name" value="LIPL45-RELATED LIPOPROTEIN-RELATED"/>
    <property type="match status" value="1"/>
</dbReference>
<evidence type="ECO:0000313" key="4">
    <source>
        <dbReference type="Proteomes" id="UP001597216"/>
    </source>
</evidence>
<evidence type="ECO:0000256" key="1">
    <source>
        <dbReference type="SAM" id="SignalP"/>
    </source>
</evidence>
<dbReference type="InterPro" id="IPR016930">
    <property type="entry name" value="UCP029644"/>
</dbReference>
<dbReference type="PROSITE" id="PS51782">
    <property type="entry name" value="LYSM"/>
    <property type="match status" value="1"/>
</dbReference>
<dbReference type="Pfam" id="PF04773">
    <property type="entry name" value="FecR"/>
    <property type="match status" value="1"/>
</dbReference>
<dbReference type="InterPro" id="IPR036779">
    <property type="entry name" value="LysM_dom_sf"/>
</dbReference>
<dbReference type="EMBL" id="JBHTLQ010000025">
    <property type="protein sequence ID" value="MFD1191347.1"/>
    <property type="molecule type" value="Genomic_DNA"/>
</dbReference>
<proteinExistence type="predicted"/>
<dbReference type="Gene3D" id="2.60.120.1440">
    <property type="match status" value="1"/>
</dbReference>
<accession>A0ABW3T2I5</accession>
<dbReference type="Gene3D" id="2.60.40.10">
    <property type="entry name" value="Immunoglobulins"/>
    <property type="match status" value="1"/>
</dbReference>